<dbReference type="OrthoDB" id="4928917at2"/>
<dbReference type="InterPro" id="IPR016032">
    <property type="entry name" value="Sig_transdc_resp-reg_C-effctor"/>
</dbReference>
<dbReference type="GO" id="GO:0006355">
    <property type="term" value="P:regulation of DNA-templated transcription"/>
    <property type="evidence" value="ECO:0007669"/>
    <property type="project" value="InterPro"/>
</dbReference>
<dbReference type="PROSITE" id="PS50110">
    <property type="entry name" value="RESPONSE_REGULATORY"/>
    <property type="match status" value="1"/>
</dbReference>
<comment type="caution">
    <text evidence="5">The sequence shown here is derived from an EMBL/GenBank/DDBJ whole genome shotgun (WGS) entry which is preliminary data.</text>
</comment>
<dbReference type="InterPro" id="IPR011006">
    <property type="entry name" value="CheY-like_superfamily"/>
</dbReference>
<name>A0A3M8A5F2_9MICO</name>
<dbReference type="SUPFAM" id="SSF52172">
    <property type="entry name" value="CheY-like"/>
    <property type="match status" value="1"/>
</dbReference>
<dbReference type="InterPro" id="IPR000792">
    <property type="entry name" value="Tscrpt_reg_LuxR_C"/>
</dbReference>
<dbReference type="EMBL" id="RHHB01000035">
    <property type="protein sequence ID" value="RNB46292.1"/>
    <property type="molecule type" value="Genomic_DNA"/>
</dbReference>
<dbReference type="InterPro" id="IPR001789">
    <property type="entry name" value="Sig_transdc_resp-reg_receiver"/>
</dbReference>
<evidence type="ECO:0000256" key="3">
    <source>
        <dbReference type="PROSITE-ProRule" id="PRU00169"/>
    </source>
</evidence>
<evidence type="ECO:0000313" key="5">
    <source>
        <dbReference type="EMBL" id="RNB46292.1"/>
    </source>
</evidence>
<dbReference type="Gene3D" id="1.10.10.10">
    <property type="entry name" value="Winged helix-like DNA-binding domain superfamily/Winged helix DNA-binding domain"/>
    <property type="match status" value="1"/>
</dbReference>
<dbReference type="SMART" id="SM00421">
    <property type="entry name" value="HTH_LUXR"/>
    <property type="match status" value="1"/>
</dbReference>
<dbReference type="RefSeq" id="WP_122937762.1">
    <property type="nucleotide sequence ID" value="NZ_JBHSNT010000059.1"/>
</dbReference>
<sequence>MTSSDPRPEGAPFRLAILDDHGLIVDSLATMFSEQSPEFDVAVRATTWIGLIRDPGFPVDVVLMDLQLGDTVSIESRIRACRAAGAKVVVVTALDDEESRDRALEAGAAAFIPKTTPADELVEVARKVARGERVRPSRRVPVLAGGQADVAASDGPDRTAAGLANARLSPAEERALRLYAQGLSTLEVGRRMDVGYETAKTYLRRVREKYAKVGRPASRKSDLIRRAAEDGLLE</sequence>
<dbReference type="Pfam" id="PF00072">
    <property type="entry name" value="Response_reg"/>
    <property type="match status" value="1"/>
</dbReference>
<dbReference type="AlphaFoldDB" id="A0A3M8A5F2"/>
<feature type="modified residue" description="4-aspartylphosphate" evidence="3">
    <location>
        <position position="65"/>
    </location>
</feature>
<keyword evidence="1 3" id="KW-0597">Phosphoprotein</keyword>
<evidence type="ECO:0000313" key="6">
    <source>
        <dbReference type="Proteomes" id="UP000275048"/>
    </source>
</evidence>
<organism evidence="5 6">
    <name type="scientific">Agromyces tardus</name>
    <dbReference type="NCBI Taxonomy" id="2583849"/>
    <lineage>
        <taxon>Bacteria</taxon>
        <taxon>Bacillati</taxon>
        <taxon>Actinomycetota</taxon>
        <taxon>Actinomycetes</taxon>
        <taxon>Micrococcales</taxon>
        <taxon>Microbacteriaceae</taxon>
        <taxon>Agromyces</taxon>
    </lineage>
</organism>
<feature type="domain" description="Response regulatory" evidence="4">
    <location>
        <begin position="14"/>
        <end position="129"/>
    </location>
</feature>
<keyword evidence="6" id="KW-1185">Reference proteome</keyword>
<dbReference type="CDD" id="cd17535">
    <property type="entry name" value="REC_NarL-like"/>
    <property type="match status" value="1"/>
</dbReference>
<dbReference type="PANTHER" id="PTHR43214">
    <property type="entry name" value="TWO-COMPONENT RESPONSE REGULATOR"/>
    <property type="match status" value="1"/>
</dbReference>
<accession>A0A3M8A5F2</accession>
<dbReference type="SUPFAM" id="SSF46894">
    <property type="entry name" value="C-terminal effector domain of the bipartite response regulators"/>
    <property type="match status" value="1"/>
</dbReference>
<dbReference type="GO" id="GO:0000160">
    <property type="term" value="P:phosphorelay signal transduction system"/>
    <property type="evidence" value="ECO:0007669"/>
    <property type="project" value="InterPro"/>
</dbReference>
<protein>
    <submittedName>
        <fullName evidence="5">DNA-binding response regulator</fullName>
    </submittedName>
</protein>
<reference evidence="5 6" key="1">
    <citation type="submission" date="2018-10" db="EMBL/GenBank/DDBJ databases">
        <title>Isolation, diversity and antibacterial activity of antinobacteria from the wheat rhizosphere soil.</title>
        <authorList>
            <person name="Sun T."/>
        </authorList>
    </citation>
    <scope>NUCLEOTIDE SEQUENCE [LARGE SCALE GENOMIC DNA]</scope>
    <source>
        <strain evidence="5 6">SJ-23</strain>
    </source>
</reference>
<dbReference type="InterPro" id="IPR036388">
    <property type="entry name" value="WH-like_DNA-bd_sf"/>
</dbReference>
<gene>
    <name evidence="5" type="ORF">EDM22_14305</name>
</gene>
<dbReference type="InterPro" id="IPR039420">
    <property type="entry name" value="WalR-like"/>
</dbReference>
<proteinExistence type="predicted"/>
<evidence type="ECO:0000256" key="1">
    <source>
        <dbReference type="ARBA" id="ARBA00022553"/>
    </source>
</evidence>
<dbReference type="Proteomes" id="UP000275048">
    <property type="component" value="Unassembled WGS sequence"/>
</dbReference>
<evidence type="ECO:0000256" key="2">
    <source>
        <dbReference type="ARBA" id="ARBA00023125"/>
    </source>
</evidence>
<dbReference type="SMART" id="SM00448">
    <property type="entry name" value="REC"/>
    <property type="match status" value="1"/>
</dbReference>
<dbReference type="Gene3D" id="3.40.50.2300">
    <property type="match status" value="1"/>
</dbReference>
<dbReference type="GO" id="GO:0003677">
    <property type="term" value="F:DNA binding"/>
    <property type="evidence" value="ECO:0007669"/>
    <property type="project" value="UniProtKB-KW"/>
</dbReference>
<keyword evidence="2 5" id="KW-0238">DNA-binding</keyword>
<dbReference type="InterPro" id="IPR058245">
    <property type="entry name" value="NreC/VraR/RcsB-like_REC"/>
</dbReference>
<evidence type="ECO:0000259" key="4">
    <source>
        <dbReference type="PROSITE" id="PS50110"/>
    </source>
</evidence>